<proteinExistence type="predicted"/>
<organism evidence="2 3">
    <name type="scientific">Streptomyces longisporoflavus</name>
    <dbReference type="NCBI Taxonomy" id="28044"/>
    <lineage>
        <taxon>Bacteria</taxon>
        <taxon>Bacillati</taxon>
        <taxon>Actinomycetota</taxon>
        <taxon>Actinomycetes</taxon>
        <taxon>Kitasatosporales</taxon>
        <taxon>Streptomycetaceae</taxon>
        <taxon>Streptomyces</taxon>
    </lineage>
</organism>
<dbReference type="InterPro" id="IPR036513">
    <property type="entry name" value="STAS_dom_sf"/>
</dbReference>
<feature type="domain" description="STAS" evidence="1">
    <location>
        <begin position="6"/>
        <end position="108"/>
    </location>
</feature>
<dbReference type="Pfam" id="PF13466">
    <property type="entry name" value="STAS_2"/>
    <property type="match status" value="1"/>
</dbReference>
<dbReference type="EMBL" id="JBIRGQ010000001">
    <property type="protein sequence ID" value="MFH8544010.1"/>
    <property type="molecule type" value="Genomic_DNA"/>
</dbReference>
<dbReference type="PANTHER" id="PTHR33495">
    <property type="entry name" value="ANTI-SIGMA FACTOR ANTAGONIST TM_1081-RELATED-RELATED"/>
    <property type="match status" value="1"/>
</dbReference>
<dbReference type="Gene3D" id="3.30.750.24">
    <property type="entry name" value="STAS domain"/>
    <property type="match status" value="1"/>
</dbReference>
<accession>A0ABW7QHY1</accession>
<dbReference type="InterPro" id="IPR002645">
    <property type="entry name" value="STAS_dom"/>
</dbReference>
<reference evidence="2 3" key="1">
    <citation type="submission" date="2024-10" db="EMBL/GenBank/DDBJ databases">
        <title>The Natural Products Discovery Center: Release of the First 8490 Sequenced Strains for Exploring Actinobacteria Biosynthetic Diversity.</title>
        <authorList>
            <person name="Kalkreuter E."/>
            <person name="Kautsar S.A."/>
            <person name="Yang D."/>
            <person name="Bader C.D."/>
            <person name="Teijaro C.N."/>
            <person name="Fluegel L."/>
            <person name="Davis C.M."/>
            <person name="Simpson J.R."/>
            <person name="Lauterbach L."/>
            <person name="Steele A.D."/>
            <person name="Gui C."/>
            <person name="Meng S."/>
            <person name="Li G."/>
            <person name="Viehrig K."/>
            <person name="Ye F."/>
            <person name="Su P."/>
            <person name="Kiefer A.F."/>
            <person name="Nichols A."/>
            <person name="Cepeda A.J."/>
            <person name="Yan W."/>
            <person name="Fan B."/>
            <person name="Jiang Y."/>
            <person name="Adhikari A."/>
            <person name="Zheng C.-J."/>
            <person name="Schuster L."/>
            <person name="Cowan T.M."/>
            <person name="Smanski M.J."/>
            <person name="Chevrette M.G."/>
            <person name="De Carvalho L.P.S."/>
            <person name="Shen B."/>
        </authorList>
    </citation>
    <scope>NUCLEOTIDE SEQUENCE [LARGE SCALE GENOMIC DNA]</scope>
    <source>
        <strain evidence="2 3">NPDC017990</strain>
    </source>
</reference>
<evidence type="ECO:0000313" key="2">
    <source>
        <dbReference type="EMBL" id="MFH8544010.1"/>
    </source>
</evidence>
<dbReference type="RefSeq" id="WP_397707276.1">
    <property type="nucleotide sequence ID" value="NZ_JBIRGN010000001.1"/>
</dbReference>
<sequence length="108" mass="11502">MDRLTIRESASDNPPFLTLVLSGELDVVNVGKLSDTVVHELEAGQRHLLIDLTGVTWCDSGSLFALLGMRHAAGHAGGSLSLTAASDCVHEALGLTRLVELLPFVEPR</sequence>
<dbReference type="InterPro" id="IPR058548">
    <property type="entry name" value="MlaB-like_STAS"/>
</dbReference>
<dbReference type="Proteomes" id="UP001610818">
    <property type="component" value="Unassembled WGS sequence"/>
</dbReference>
<evidence type="ECO:0000259" key="1">
    <source>
        <dbReference type="PROSITE" id="PS50801"/>
    </source>
</evidence>
<dbReference type="CDD" id="cd07043">
    <property type="entry name" value="STAS_anti-anti-sigma_factors"/>
    <property type="match status" value="1"/>
</dbReference>
<comment type="caution">
    <text evidence="2">The sequence shown here is derived from an EMBL/GenBank/DDBJ whole genome shotgun (WGS) entry which is preliminary data.</text>
</comment>
<gene>
    <name evidence="2" type="ORF">ACH4F9_03225</name>
</gene>
<dbReference type="PROSITE" id="PS50801">
    <property type="entry name" value="STAS"/>
    <property type="match status" value="1"/>
</dbReference>
<dbReference type="SUPFAM" id="SSF52091">
    <property type="entry name" value="SpoIIaa-like"/>
    <property type="match status" value="1"/>
</dbReference>
<dbReference type="PANTHER" id="PTHR33495:SF2">
    <property type="entry name" value="ANTI-SIGMA FACTOR ANTAGONIST TM_1081-RELATED"/>
    <property type="match status" value="1"/>
</dbReference>
<name>A0ABW7QHY1_9ACTN</name>
<protein>
    <submittedName>
        <fullName evidence="2">STAS domain-containing protein</fullName>
    </submittedName>
</protein>
<keyword evidence="3" id="KW-1185">Reference proteome</keyword>
<evidence type="ECO:0000313" key="3">
    <source>
        <dbReference type="Proteomes" id="UP001610818"/>
    </source>
</evidence>